<dbReference type="SUPFAM" id="SSF52833">
    <property type="entry name" value="Thioredoxin-like"/>
    <property type="match status" value="1"/>
</dbReference>
<dbReference type="GO" id="GO:0016740">
    <property type="term" value="F:transferase activity"/>
    <property type="evidence" value="ECO:0007669"/>
    <property type="project" value="UniProtKB-KW"/>
</dbReference>
<dbReference type="SUPFAM" id="SSF48208">
    <property type="entry name" value="Six-hairpin glycosidases"/>
    <property type="match status" value="1"/>
</dbReference>
<dbReference type="Gene3D" id="3.40.30.10">
    <property type="entry name" value="Glutaredoxin"/>
    <property type="match status" value="1"/>
</dbReference>
<dbReference type="InterPro" id="IPR008928">
    <property type="entry name" value="6-hairpin_glycosidase_sf"/>
</dbReference>
<evidence type="ECO:0000259" key="2">
    <source>
        <dbReference type="Pfam" id="PF03190"/>
    </source>
</evidence>
<organism evidence="3 4">
    <name type="scientific">Halapricum desulfuricans</name>
    <dbReference type="NCBI Taxonomy" id="2841257"/>
    <lineage>
        <taxon>Archaea</taxon>
        <taxon>Methanobacteriati</taxon>
        <taxon>Methanobacteriota</taxon>
        <taxon>Stenosarchaea group</taxon>
        <taxon>Halobacteria</taxon>
        <taxon>Halobacteriales</taxon>
        <taxon>Haloarculaceae</taxon>
        <taxon>Halapricum</taxon>
    </lineage>
</organism>
<protein>
    <submittedName>
        <fullName evidence="3">Prenyltransferase family protein containing thioredoxin domain</fullName>
    </submittedName>
</protein>
<dbReference type="Gene3D" id="1.50.10.20">
    <property type="match status" value="1"/>
</dbReference>
<evidence type="ECO:0000313" key="3">
    <source>
        <dbReference type="EMBL" id="QSG06050.1"/>
    </source>
</evidence>
<accession>A0A897MVA3</accession>
<dbReference type="RefSeq" id="WP_229112425.1">
    <property type="nucleotide sequence ID" value="NZ_CP064787.1"/>
</dbReference>
<dbReference type="AlphaFoldDB" id="A0A897MVA3"/>
<sequence>MDEQPKVEWREWGPEAFAAAERSGSPVLLSLVAPWSPECAAMDASTYAEPRIAAHVNDGFVPVRVDADRHPRVRDRYAMGGFPSTVFLTPSGQVLTGATYLGIDGFRDILDRVRETWDANGESGGSVPRQIRETDPPGGSLSPRIEEQMVEQLLAAYDEEFGGWGVDVKFPLPRTIEFALVRAREQATRTLEAVQTHLLDTYDGGFYRYATERDWGGPRRAKLLDDNAALIRAFAHGYRYTGEESYRATAERAIEYLTTTLWTDDAPGGSGAFAASQAGEARYYRLDATDREDADPPPVDETVLADRNAIAVDALCAYHRYTDDDRSRRFAERALETVVELIDGDGAVAHFAGVESPRGLLVDQARVLAGLTTAWQVLGEPGPSRAVADWTLEHLSEEGPLRDGPAGGAGLLDRPLYPFDYAVEFASAALDLAALAEEPTYRERARETLAAYAGAADRMGVEAAEYATAVARALKPQTIRVGPPAGSDLHRAALRLADHEAVVVPGVGGETATVIDDESTVGTAETPAELESLLTER</sequence>
<name>A0A897MVA3_9EURY</name>
<evidence type="ECO:0000256" key="1">
    <source>
        <dbReference type="SAM" id="MobiDB-lite"/>
    </source>
</evidence>
<feature type="domain" description="Spermatogenesis-associated protein 20-like TRX" evidence="2">
    <location>
        <begin position="5"/>
        <end position="122"/>
    </location>
</feature>
<dbReference type="InterPro" id="IPR024705">
    <property type="entry name" value="Ssp411"/>
</dbReference>
<dbReference type="PANTHER" id="PTHR42899:SF1">
    <property type="entry name" value="SPERMATOGENESIS-ASSOCIATED PROTEIN 20"/>
    <property type="match status" value="1"/>
</dbReference>
<dbReference type="PANTHER" id="PTHR42899">
    <property type="entry name" value="SPERMATOGENESIS-ASSOCIATED PROTEIN 20"/>
    <property type="match status" value="1"/>
</dbReference>
<proteinExistence type="predicted"/>
<dbReference type="InterPro" id="IPR036249">
    <property type="entry name" value="Thioredoxin-like_sf"/>
</dbReference>
<gene>
    <name evidence="3" type="ORF">HSR121_1714</name>
</gene>
<feature type="region of interest" description="Disordered" evidence="1">
    <location>
        <begin position="119"/>
        <end position="142"/>
    </location>
</feature>
<dbReference type="GeneID" id="68855304"/>
<reference evidence="3" key="1">
    <citation type="submission" date="2020-11" db="EMBL/GenBank/DDBJ databases">
        <title>Carbohydrate-dependent, anaerobic sulfur respiration: A novel catabolism in halophilic archaea.</title>
        <authorList>
            <person name="Sorokin D.Y."/>
            <person name="Messina E."/>
            <person name="Smedile F."/>
            <person name="La Cono V."/>
            <person name="Hallsworth J.E."/>
            <person name="Yakimov M.M."/>
        </authorList>
    </citation>
    <scope>NUCLEOTIDE SEQUENCE</scope>
    <source>
        <strain evidence="3">HSR12-1</strain>
    </source>
</reference>
<dbReference type="Proteomes" id="UP000663525">
    <property type="component" value="Chromosome"/>
</dbReference>
<dbReference type="GO" id="GO:0005975">
    <property type="term" value="P:carbohydrate metabolic process"/>
    <property type="evidence" value="ECO:0007669"/>
    <property type="project" value="InterPro"/>
</dbReference>
<keyword evidence="3" id="KW-0808">Transferase</keyword>
<evidence type="ECO:0000313" key="4">
    <source>
        <dbReference type="Proteomes" id="UP000663525"/>
    </source>
</evidence>
<dbReference type="InterPro" id="IPR004879">
    <property type="entry name" value="Ssp411-like_TRX"/>
</dbReference>
<dbReference type="EMBL" id="CP064787">
    <property type="protein sequence ID" value="QSG06050.1"/>
    <property type="molecule type" value="Genomic_DNA"/>
</dbReference>
<dbReference type="Pfam" id="PF03190">
    <property type="entry name" value="Thioredox_DsbH"/>
    <property type="match status" value="1"/>
</dbReference>